<keyword evidence="1" id="KW-0732">Signal</keyword>
<accession>W8VZC7</accession>
<dbReference type="KEGG" id="nmf:NMS_0337"/>
<proteinExistence type="predicted"/>
<dbReference type="OrthoDB" id="1466811at2"/>
<dbReference type="RefSeq" id="WP_148311320.1">
    <property type="nucleotide sequence ID" value="NZ_AP014548.1"/>
</dbReference>
<name>W8VZC7_9FLAO</name>
<reference evidence="2 3" key="1">
    <citation type="journal article" date="2014" name="Proc. Natl. Acad. Sci. U.S.A.">
        <title>Functional characterization of flavobacteria rhodopsins reveals a unique class of light-driven chloride pump in bacteria.</title>
        <authorList>
            <person name="Yoshizawa S."/>
            <person name="Kumagai Y."/>
            <person name="Kim H."/>
            <person name="Ogura Y."/>
            <person name="Hayashi T."/>
            <person name="Iwasaki W."/>
            <person name="DeLong E.F."/>
            <person name="Kogure K."/>
        </authorList>
    </citation>
    <scope>NUCLEOTIDE SEQUENCE [LARGE SCALE GENOMIC DNA]</scope>
    <source>
        <strain evidence="2 3">S1-08</strain>
    </source>
</reference>
<feature type="signal peptide" evidence="1">
    <location>
        <begin position="1"/>
        <end position="22"/>
    </location>
</feature>
<protein>
    <recommendedName>
        <fullName evidence="4">Outer membrane protein beta-barrel domain-containing protein</fullName>
    </recommendedName>
</protein>
<gene>
    <name evidence="2" type="ORF">NMS_0337</name>
</gene>
<evidence type="ECO:0000313" key="2">
    <source>
        <dbReference type="EMBL" id="BAO54346.1"/>
    </source>
</evidence>
<evidence type="ECO:0000256" key="1">
    <source>
        <dbReference type="SAM" id="SignalP"/>
    </source>
</evidence>
<feature type="chain" id="PRO_5004916154" description="Outer membrane protein beta-barrel domain-containing protein" evidence="1">
    <location>
        <begin position="23"/>
        <end position="379"/>
    </location>
</feature>
<dbReference type="EMBL" id="AP014548">
    <property type="protein sequence ID" value="BAO54346.1"/>
    <property type="molecule type" value="Genomic_DNA"/>
</dbReference>
<dbReference type="AlphaFoldDB" id="W8VZC7"/>
<evidence type="ECO:0008006" key="4">
    <source>
        <dbReference type="Google" id="ProtNLM"/>
    </source>
</evidence>
<dbReference type="STRING" id="1454201.NMS_0337"/>
<organism evidence="2 3">
    <name type="scientific">Nonlabens marinus S1-08</name>
    <dbReference type="NCBI Taxonomy" id="1454201"/>
    <lineage>
        <taxon>Bacteria</taxon>
        <taxon>Pseudomonadati</taxon>
        <taxon>Bacteroidota</taxon>
        <taxon>Flavobacteriia</taxon>
        <taxon>Flavobacteriales</taxon>
        <taxon>Flavobacteriaceae</taxon>
        <taxon>Nonlabens</taxon>
    </lineage>
</organism>
<evidence type="ECO:0000313" key="3">
    <source>
        <dbReference type="Proteomes" id="UP000031760"/>
    </source>
</evidence>
<dbReference type="HOGENOM" id="CLU_061776_0_0_10"/>
<sequence>MKKQLHFITIILMLAGTLAAYAQNKSTLDDLYKVTDTINGEPRTIYYESEKIYESIQATKRKNIDALVEKKRIYESNQRTQLAERIEEIDERVNKIDAYTQEMAQRDKEGTAEQFAERINKHNRLIDAQIEFEKVTTKLSNGEGNAVVADFGDGVNIRIKNRNKEADKNVNTTSGLSLGFGYNFINGDDLGIDDFSYANNNYFSVGVYWLTALNKSQTVRFKYGIEYQSQGTELNGNRAFTISDPDNTQIQRLSFDADKAKFRQDQLVFPLHFEIGGTNRKEYEDGRVRFDNYKKFKIGLGGYAGFNMSSRLKYKYELSGDDIKQTTINAFDNNVLLYGVDAYVGIDDFSIFGRMALNDIFDTGSVDGQYMAFGVRWNW</sequence>
<keyword evidence="3" id="KW-1185">Reference proteome</keyword>
<dbReference type="Proteomes" id="UP000031760">
    <property type="component" value="Chromosome"/>
</dbReference>